<keyword evidence="4 6" id="KW-0378">Hydrolase</keyword>
<dbReference type="NCBIfam" id="TIGR04183">
    <property type="entry name" value="Por_Secre_tail"/>
    <property type="match status" value="1"/>
</dbReference>
<name>A0A554VIQ5_9FLAO</name>
<sequence>MSNPYIFNLNLILMKNTNSINFNKPFFLYKLGVLVCMIFMLSPLINWAQTDELPRHYEPYNMRMQSEGVQSKSSSQVITRTISEKGATWLRLFLKDVNLGKNSTLSITSALDGATQTLTSTTIKDWKNTTAYFNGDEVTLKLTVAPGEKSIGFNIVEVGVGENDPGAKSQCGSADDRVDSNDDAIGRIVPIGCTGWIITNGRLVTAGHCVSSRAQLIEFNVPKSNPDRTIVHPGPEDQYPIGNFVTNYVRGRPETDWAVFTASANSQTGQTPIQAQGKSFNVVQSNPGNTITITGFGTDTGIDNQTQQIHTGPLSSVNNTFVRYRTDTTGGNSGSPIIDAATGNAVGVHAYGGCTGSGGSNFGERATIPDFWDAMGLGGTTPPGGCTTIDFDDFQINSFSNQDSSGNFSVQNNGASLSLQNNTWKYIALNYNVTANTVLEFEFSGSSQGEIHGIGFENDNSLTSSRYFRVYGTQNYGVGNFDNYPGSGTRTYQIPVGNFYTGSMDRLVFINDNDAGSGNTSIFSNVKVYEGSCGQSATAENLIAELESATPILGDENEGSLSGLKLSPNPAQDVFTLYVNEYAKGRINATIYTILGSEKAQIELQPGVNTVSTRSLSLGVGIYLVKIDGSDGESKTQKLIVN</sequence>
<dbReference type="EMBL" id="VLNR01000030">
    <property type="protein sequence ID" value="TSE07727.1"/>
    <property type="molecule type" value="Genomic_DNA"/>
</dbReference>
<keyword evidence="7" id="KW-0472">Membrane</keyword>
<dbReference type="GO" id="GO:0006508">
    <property type="term" value="P:proteolysis"/>
    <property type="evidence" value="ECO:0007669"/>
    <property type="project" value="UniProtKB-KW"/>
</dbReference>
<dbReference type="PANTHER" id="PTHR36234:SF5">
    <property type="entry name" value="LYSYL ENDOPEPTIDASE"/>
    <property type="match status" value="1"/>
</dbReference>
<keyword evidence="10" id="KW-1185">Reference proteome</keyword>
<gene>
    <name evidence="9" type="ORF">FOF46_14965</name>
</gene>
<evidence type="ECO:0000256" key="4">
    <source>
        <dbReference type="ARBA" id="ARBA00022801"/>
    </source>
</evidence>
<keyword evidence="3" id="KW-0732">Signal</keyword>
<reference evidence="9 10" key="1">
    <citation type="submission" date="2019-07" db="EMBL/GenBank/DDBJ databases">
        <title>The draft genome sequence of Aquimarina algiphila M91.</title>
        <authorList>
            <person name="Meng X."/>
        </authorList>
    </citation>
    <scope>NUCLEOTIDE SEQUENCE [LARGE SCALE GENOMIC DNA]</scope>
    <source>
        <strain evidence="9 10">M91</strain>
    </source>
</reference>
<evidence type="ECO:0000256" key="2">
    <source>
        <dbReference type="ARBA" id="ARBA00022670"/>
    </source>
</evidence>
<keyword evidence="5 6" id="KW-0720">Serine protease</keyword>
<dbReference type="InterPro" id="IPR008256">
    <property type="entry name" value="Peptidase_S1B"/>
</dbReference>
<dbReference type="PANTHER" id="PTHR36234">
    <property type="entry name" value="LYSYL ENDOPEPTIDASE"/>
    <property type="match status" value="1"/>
</dbReference>
<evidence type="ECO:0000313" key="9">
    <source>
        <dbReference type="EMBL" id="TSE07727.1"/>
    </source>
</evidence>
<evidence type="ECO:0000256" key="1">
    <source>
        <dbReference type="ARBA" id="ARBA00008764"/>
    </source>
</evidence>
<feature type="transmembrane region" description="Helical" evidence="7">
    <location>
        <begin position="27"/>
        <end position="48"/>
    </location>
</feature>
<comment type="similarity">
    <text evidence="1 6">Belongs to the peptidase S1B family.</text>
</comment>
<comment type="caution">
    <text evidence="9">The sequence shown here is derived from an EMBL/GenBank/DDBJ whole genome shotgun (WGS) entry which is preliminary data.</text>
</comment>
<dbReference type="InterPro" id="IPR018114">
    <property type="entry name" value="TRYPSIN_HIS"/>
</dbReference>
<organism evidence="9 10">
    <name type="scientific">Aquimarina algiphila</name>
    <dbReference type="NCBI Taxonomy" id="2047982"/>
    <lineage>
        <taxon>Bacteria</taxon>
        <taxon>Pseudomonadati</taxon>
        <taxon>Bacteroidota</taxon>
        <taxon>Flavobacteriia</taxon>
        <taxon>Flavobacteriales</taxon>
        <taxon>Flavobacteriaceae</taxon>
        <taxon>Aquimarina</taxon>
    </lineage>
</organism>
<accession>A0A554VIQ5</accession>
<dbReference type="PRINTS" id="PR00839">
    <property type="entry name" value="V8PROTEASE"/>
</dbReference>
<evidence type="ECO:0000259" key="8">
    <source>
        <dbReference type="Pfam" id="PF18962"/>
    </source>
</evidence>
<dbReference type="InterPro" id="IPR043504">
    <property type="entry name" value="Peptidase_S1_PA_chymotrypsin"/>
</dbReference>
<proteinExistence type="inferred from homology"/>
<dbReference type="InterPro" id="IPR026444">
    <property type="entry name" value="Secre_tail"/>
</dbReference>
<dbReference type="OrthoDB" id="6331147at2"/>
<evidence type="ECO:0000256" key="6">
    <source>
        <dbReference type="RuleBase" id="RU004296"/>
    </source>
</evidence>
<dbReference type="SUPFAM" id="SSF50494">
    <property type="entry name" value="Trypsin-like serine proteases"/>
    <property type="match status" value="1"/>
</dbReference>
<evidence type="ECO:0000256" key="3">
    <source>
        <dbReference type="ARBA" id="ARBA00022729"/>
    </source>
</evidence>
<dbReference type="EC" id="3.4.21.-" evidence="6"/>
<keyword evidence="7" id="KW-1133">Transmembrane helix</keyword>
<protein>
    <recommendedName>
        <fullName evidence="6">Serine protease</fullName>
        <ecNumber evidence="6">3.4.21.-</ecNumber>
    </recommendedName>
</protein>
<keyword evidence="2 6" id="KW-0645">Protease</keyword>
<keyword evidence="7" id="KW-0812">Transmembrane</keyword>
<feature type="domain" description="Secretion system C-terminal sorting" evidence="8">
    <location>
        <begin position="568"/>
        <end position="641"/>
    </location>
</feature>
<evidence type="ECO:0000256" key="5">
    <source>
        <dbReference type="ARBA" id="ARBA00022825"/>
    </source>
</evidence>
<evidence type="ECO:0000313" key="10">
    <source>
        <dbReference type="Proteomes" id="UP000318833"/>
    </source>
</evidence>
<dbReference type="Proteomes" id="UP000318833">
    <property type="component" value="Unassembled WGS sequence"/>
</dbReference>
<dbReference type="Gene3D" id="2.40.10.10">
    <property type="entry name" value="Trypsin-like serine proteases"/>
    <property type="match status" value="2"/>
</dbReference>
<dbReference type="AlphaFoldDB" id="A0A554VIQ5"/>
<dbReference type="Pfam" id="PF18962">
    <property type="entry name" value="Por_Secre_tail"/>
    <property type="match status" value="1"/>
</dbReference>
<dbReference type="GO" id="GO:0004252">
    <property type="term" value="F:serine-type endopeptidase activity"/>
    <property type="evidence" value="ECO:0007669"/>
    <property type="project" value="InterPro"/>
</dbReference>
<dbReference type="PROSITE" id="PS00134">
    <property type="entry name" value="TRYPSIN_HIS"/>
    <property type="match status" value="1"/>
</dbReference>
<evidence type="ECO:0000256" key="7">
    <source>
        <dbReference type="SAM" id="Phobius"/>
    </source>
</evidence>
<dbReference type="Pfam" id="PF13365">
    <property type="entry name" value="Trypsin_2"/>
    <property type="match status" value="1"/>
</dbReference>
<dbReference type="InterPro" id="IPR009003">
    <property type="entry name" value="Peptidase_S1_PA"/>
</dbReference>